<feature type="transmembrane region" description="Helical" evidence="1">
    <location>
        <begin position="72"/>
        <end position="93"/>
    </location>
</feature>
<protein>
    <submittedName>
        <fullName evidence="2">Uncharacterized protein</fullName>
    </submittedName>
</protein>
<proteinExistence type="predicted"/>
<evidence type="ECO:0000256" key="1">
    <source>
        <dbReference type="SAM" id="Phobius"/>
    </source>
</evidence>
<organism evidence="2 3">
    <name type="scientific">Serratia silvae</name>
    <dbReference type="NCBI Taxonomy" id="2824122"/>
    <lineage>
        <taxon>Bacteria</taxon>
        <taxon>Pseudomonadati</taxon>
        <taxon>Pseudomonadota</taxon>
        <taxon>Gammaproteobacteria</taxon>
        <taxon>Enterobacterales</taxon>
        <taxon>Yersiniaceae</taxon>
        <taxon>Serratia</taxon>
    </lineage>
</organism>
<accession>A0ABT0KA40</accession>
<name>A0ABT0KA40_9GAMM</name>
<keyword evidence="1" id="KW-0472">Membrane</keyword>
<gene>
    <name evidence="2" type="ORF">KAJ71_07505</name>
</gene>
<feature type="transmembrane region" description="Helical" evidence="1">
    <location>
        <begin position="12"/>
        <end position="29"/>
    </location>
</feature>
<keyword evidence="3" id="KW-1185">Reference proteome</keyword>
<dbReference type="EMBL" id="JAGQDC010000004">
    <property type="protein sequence ID" value="MCL1028870.1"/>
    <property type="molecule type" value="Genomic_DNA"/>
</dbReference>
<feature type="transmembrane region" description="Helical" evidence="1">
    <location>
        <begin position="44"/>
        <end position="65"/>
    </location>
</feature>
<evidence type="ECO:0000313" key="2">
    <source>
        <dbReference type="EMBL" id="MCL1028870.1"/>
    </source>
</evidence>
<reference evidence="2" key="1">
    <citation type="submission" date="2021-04" db="EMBL/GenBank/DDBJ databases">
        <title>Genome sequence of Serratia sp. arafor3.</title>
        <authorList>
            <person name="Besaury L."/>
        </authorList>
    </citation>
    <scope>NUCLEOTIDE SEQUENCE</scope>
    <source>
        <strain evidence="2">Arafor3</strain>
    </source>
</reference>
<keyword evidence="1" id="KW-0812">Transmembrane</keyword>
<dbReference type="RefSeq" id="WP_248945144.1">
    <property type="nucleotide sequence ID" value="NZ_CBCSGY010000044.1"/>
</dbReference>
<sequence length="159" mass="18108">MLKLNKSPWSFCLYILLCMSLCVLGYLWFSYSSRKMNISSEFRILYYVIMLTINLLFVKIFFNLLVRNRSYITTFIFGALIGTICGFIAWEASVLSMEHSREILINTLKRETLVSYLIVTVPLSAALTLSFLIGAVISAISKYFWCKPKNPGKTAGGLQ</sequence>
<comment type="caution">
    <text evidence="2">The sequence shown here is derived from an EMBL/GenBank/DDBJ whole genome shotgun (WGS) entry which is preliminary data.</text>
</comment>
<keyword evidence="1" id="KW-1133">Transmembrane helix</keyword>
<evidence type="ECO:0000313" key="3">
    <source>
        <dbReference type="Proteomes" id="UP001165275"/>
    </source>
</evidence>
<feature type="transmembrane region" description="Helical" evidence="1">
    <location>
        <begin position="113"/>
        <end position="140"/>
    </location>
</feature>
<dbReference type="Proteomes" id="UP001165275">
    <property type="component" value="Unassembled WGS sequence"/>
</dbReference>